<organism evidence="14 15">
    <name type="scientific">Kluyveromyces lactis (strain ATCC 8585 / CBS 2359 / DSM 70799 / NBRC 1267 / NRRL Y-1140 / WM37)</name>
    <name type="common">Yeast</name>
    <name type="synonym">Candida sphaerica</name>
    <dbReference type="NCBI Taxonomy" id="284590"/>
    <lineage>
        <taxon>Eukaryota</taxon>
        <taxon>Fungi</taxon>
        <taxon>Dikarya</taxon>
        <taxon>Ascomycota</taxon>
        <taxon>Saccharomycotina</taxon>
        <taxon>Saccharomycetes</taxon>
        <taxon>Saccharomycetales</taxon>
        <taxon>Saccharomycetaceae</taxon>
        <taxon>Kluyveromyces</taxon>
    </lineage>
</organism>
<dbReference type="FunCoup" id="Q6CVD1">
    <property type="interactions" value="273"/>
</dbReference>
<dbReference type="EC" id="3.1.26.4" evidence="5 12"/>
<sequence length="370" mass="40736">MGKKGYYAVANGRNVGVFDSWSECQESVNGYSNAKFKRFDTPAEARAFANSSSSSGHSFPSTSSKSYRSYSGSSSGSSYGHYGGHQQSTYNQAPYNSHSSYSNYHSKAAAAAAAPPPPPSSSSFYAVRSSDSSVPNKVFTNWADCKSYVEGRRNLSYRKFDTPSKADDFIQGRASNETIYSHLNTTASQFSQAHKITPERRSQVRVPAAPCNVYCDGSSFNNGFEGARAGYGIYFEGEDRRIARPLTNGNQTNNRAEISAVSDALSDIWDNLKEGKKLNKYVIHTDSEYVSKMLNDYANHVDPQQLQKAPNADLIVPMVQNYTKVKQFYEVNKDVVKDNGLEVKWVKGHAGVPGNEIADQLAKEGAMKRH</sequence>
<dbReference type="InterPro" id="IPR011320">
    <property type="entry name" value="RNase_H1_N"/>
</dbReference>
<dbReference type="InterPro" id="IPR037056">
    <property type="entry name" value="RNase_H1_N_sf"/>
</dbReference>
<evidence type="ECO:0000256" key="2">
    <source>
        <dbReference type="ARBA" id="ARBA00001946"/>
    </source>
</evidence>
<dbReference type="STRING" id="284590.Q6CVD1"/>
<keyword evidence="10 12" id="KW-0378">Hydrolase</keyword>
<evidence type="ECO:0000256" key="3">
    <source>
        <dbReference type="ARBA" id="ARBA00004065"/>
    </source>
</evidence>
<dbReference type="Proteomes" id="UP000000598">
    <property type="component" value="Chromosome B"/>
</dbReference>
<keyword evidence="8 12" id="KW-0479">Metal-binding</keyword>
<dbReference type="PIRSF" id="PIRSF036852">
    <property type="entry name" value="Ribonuclease_H1_euk"/>
    <property type="match status" value="1"/>
</dbReference>
<evidence type="ECO:0000256" key="5">
    <source>
        <dbReference type="ARBA" id="ARBA00012180"/>
    </source>
</evidence>
<comment type="similarity">
    <text evidence="4 12">Belongs to the RNase H family.</text>
</comment>
<dbReference type="Pfam" id="PF00075">
    <property type="entry name" value="RNase_H"/>
    <property type="match status" value="1"/>
</dbReference>
<evidence type="ECO:0000256" key="11">
    <source>
        <dbReference type="ARBA" id="ARBA00022842"/>
    </source>
</evidence>
<evidence type="ECO:0000256" key="9">
    <source>
        <dbReference type="ARBA" id="ARBA00022759"/>
    </source>
</evidence>
<dbReference type="EMBL" id="CR382122">
    <property type="protein sequence ID" value="CAH02501.1"/>
    <property type="molecule type" value="Genomic_DNA"/>
</dbReference>
<keyword evidence="9 12" id="KW-0255">Endonuclease</keyword>
<evidence type="ECO:0000256" key="10">
    <source>
        <dbReference type="ARBA" id="ARBA00022801"/>
    </source>
</evidence>
<dbReference type="SUPFAM" id="SSF53098">
    <property type="entry name" value="Ribonuclease H-like"/>
    <property type="match status" value="1"/>
</dbReference>
<gene>
    <name evidence="14" type="ORF">KLLA0_B12958g</name>
</gene>
<dbReference type="InterPro" id="IPR050092">
    <property type="entry name" value="RNase_H"/>
</dbReference>
<dbReference type="KEGG" id="kla:KLLA0_B12958g"/>
<dbReference type="InterPro" id="IPR012337">
    <property type="entry name" value="RNaseH-like_sf"/>
</dbReference>
<evidence type="ECO:0000256" key="4">
    <source>
        <dbReference type="ARBA" id="ARBA00005300"/>
    </source>
</evidence>
<keyword evidence="7 12" id="KW-0540">Nuclease</keyword>
<evidence type="ECO:0000256" key="6">
    <source>
        <dbReference type="ARBA" id="ARBA00017721"/>
    </source>
</evidence>
<dbReference type="CDD" id="cd09280">
    <property type="entry name" value="RNase_HI_eukaryote_like"/>
    <property type="match status" value="1"/>
</dbReference>
<dbReference type="InterPro" id="IPR002156">
    <property type="entry name" value="RNaseH_domain"/>
</dbReference>
<evidence type="ECO:0000256" key="8">
    <source>
        <dbReference type="ARBA" id="ARBA00022723"/>
    </source>
</evidence>
<evidence type="ECO:0000259" key="13">
    <source>
        <dbReference type="PROSITE" id="PS50879"/>
    </source>
</evidence>
<reference evidence="14 15" key="1">
    <citation type="journal article" date="2004" name="Nature">
        <title>Genome evolution in yeasts.</title>
        <authorList>
            <consortium name="Genolevures"/>
            <person name="Dujon B."/>
            <person name="Sherman D."/>
            <person name="Fischer G."/>
            <person name="Durrens P."/>
            <person name="Casaregola S."/>
            <person name="Lafontaine I."/>
            <person name="de Montigny J."/>
            <person name="Marck C."/>
            <person name="Neuveglise C."/>
            <person name="Talla E."/>
            <person name="Goffard N."/>
            <person name="Frangeul L."/>
            <person name="Aigle M."/>
            <person name="Anthouard V."/>
            <person name="Babour A."/>
            <person name="Barbe V."/>
            <person name="Barnay S."/>
            <person name="Blanchin S."/>
            <person name="Beckerich J.M."/>
            <person name="Beyne E."/>
            <person name="Bleykasten C."/>
            <person name="Boisrame A."/>
            <person name="Boyer J."/>
            <person name="Cattolico L."/>
            <person name="Confanioleri F."/>
            <person name="de Daruvar A."/>
            <person name="Despons L."/>
            <person name="Fabre E."/>
            <person name="Fairhead C."/>
            <person name="Ferry-Dumazet H."/>
            <person name="Groppi A."/>
            <person name="Hantraye F."/>
            <person name="Hennequin C."/>
            <person name="Jauniaux N."/>
            <person name="Joyet P."/>
            <person name="Kachouri R."/>
            <person name="Kerrest A."/>
            <person name="Koszul R."/>
            <person name="Lemaire M."/>
            <person name="Lesur I."/>
            <person name="Ma L."/>
            <person name="Muller H."/>
            <person name="Nicaud J.M."/>
            <person name="Nikolski M."/>
            <person name="Oztas S."/>
            <person name="Ozier-Kalogeropoulos O."/>
            <person name="Pellenz S."/>
            <person name="Potier S."/>
            <person name="Richard G.F."/>
            <person name="Straub M.L."/>
            <person name="Suleau A."/>
            <person name="Swennene D."/>
            <person name="Tekaia F."/>
            <person name="Wesolowski-Louvel M."/>
            <person name="Westhof E."/>
            <person name="Wirth B."/>
            <person name="Zeniou-Meyer M."/>
            <person name="Zivanovic I."/>
            <person name="Bolotin-Fukuhara M."/>
            <person name="Thierry A."/>
            <person name="Bouchier C."/>
            <person name="Caudron B."/>
            <person name="Scarpelli C."/>
            <person name="Gaillardin C."/>
            <person name="Weissenbach J."/>
            <person name="Wincker P."/>
            <person name="Souciet J.L."/>
        </authorList>
    </citation>
    <scope>NUCLEOTIDE SEQUENCE [LARGE SCALE GENOMIC DNA]</scope>
    <source>
        <strain evidence="15">ATCC 8585 / CBS 2359 / DSM 70799 / NBRC 1267 / NRRL Y-1140 / WM37</strain>
    </source>
</reference>
<dbReference type="OMA" id="SINCMET"/>
<dbReference type="GO" id="GO:0000287">
    <property type="term" value="F:magnesium ion binding"/>
    <property type="evidence" value="ECO:0007669"/>
    <property type="project" value="UniProtKB-UniRule"/>
</dbReference>
<accession>Q6CVD1</accession>
<protein>
    <recommendedName>
        <fullName evidence="6 12">Ribonuclease H</fullName>
        <shortName evidence="12">RNase H</shortName>
        <ecNumber evidence="5 12">3.1.26.4</ecNumber>
    </recommendedName>
</protein>
<dbReference type="Gene3D" id="3.30.420.10">
    <property type="entry name" value="Ribonuclease H-like superfamily/Ribonuclease H"/>
    <property type="match status" value="1"/>
</dbReference>
<dbReference type="GO" id="GO:0043137">
    <property type="term" value="P:DNA replication, removal of RNA primer"/>
    <property type="evidence" value="ECO:0007669"/>
    <property type="project" value="TreeGrafter"/>
</dbReference>
<keyword evidence="15" id="KW-1185">Reference proteome</keyword>
<dbReference type="InterPro" id="IPR036397">
    <property type="entry name" value="RNaseH_sf"/>
</dbReference>
<dbReference type="PANTHER" id="PTHR10642">
    <property type="entry name" value="RIBONUCLEASE H1"/>
    <property type="match status" value="1"/>
</dbReference>
<dbReference type="SUPFAM" id="SSF55658">
    <property type="entry name" value="L9 N-domain-like"/>
    <property type="match status" value="2"/>
</dbReference>
<comment type="cofactor">
    <cofactor evidence="2 12">
        <name>Mg(2+)</name>
        <dbReference type="ChEBI" id="CHEBI:18420"/>
    </cofactor>
</comment>
<dbReference type="Pfam" id="PF01693">
    <property type="entry name" value="Cauli_VI"/>
    <property type="match status" value="2"/>
</dbReference>
<evidence type="ECO:0000313" key="14">
    <source>
        <dbReference type="EMBL" id="CAH02501.1"/>
    </source>
</evidence>
<dbReference type="GO" id="GO:0003676">
    <property type="term" value="F:nucleic acid binding"/>
    <property type="evidence" value="ECO:0007669"/>
    <property type="project" value="UniProtKB-UniRule"/>
</dbReference>
<dbReference type="InParanoid" id="Q6CVD1"/>
<dbReference type="HOGENOM" id="CLU_030894_0_0_1"/>
<dbReference type="PaxDb" id="284590-Q6CVD1"/>
<dbReference type="FunFam" id="3.40.970.10:FF:000002">
    <property type="entry name" value="Ribonuclease H"/>
    <property type="match status" value="1"/>
</dbReference>
<dbReference type="PROSITE" id="PS50879">
    <property type="entry name" value="RNASE_H_1"/>
    <property type="match status" value="1"/>
</dbReference>
<dbReference type="eggNOG" id="KOG3752">
    <property type="taxonomic scope" value="Eukaryota"/>
</dbReference>
<dbReference type="Gene3D" id="3.40.970.10">
    <property type="entry name" value="Ribonuclease H1, N-terminal domain"/>
    <property type="match status" value="2"/>
</dbReference>
<comment type="catalytic activity">
    <reaction evidence="1 12">
        <text>Endonucleolytic cleavage to 5'-phosphomonoester.</text>
        <dbReference type="EC" id="3.1.26.4"/>
    </reaction>
</comment>
<comment type="function">
    <text evidence="3 12">Endonuclease that specifically degrades the RNA of RNA-DNA hybrids.</text>
</comment>
<dbReference type="AlphaFoldDB" id="Q6CVD1"/>
<evidence type="ECO:0000313" key="15">
    <source>
        <dbReference type="Proteomes" id="UP000000598"/>
    </source>
</evidence>
<dbReference type="PANTHER" id="PTHR10642:SF26">
    <property type="entry name" value="RIBONUCLEASE H1"/>
    <property type="match status" value="1"/>
</dbReference>
<evidence type="ECO:0000256" key="1">
    <source>
        <dbReference type="ARBA" id="ARBA00000077"/>
    </source>
</evidence>
<keyword evidence="11 12" id="KW-0460">Magnesium</keyword>
<proteinExistence type="inferred from homology"/>
<evidence type="ECO:0000256" key="7">
    <source>
        <dbReference type="ARBA" id="ARBA00022722"/>
    </source>
</evidence>
<name>Q6CVD1_KLULA</name>
<dbReference type="InterPro" id="IPR009027">
    <property type="entry name" value="Ribosomal_bL9/RNase_H1_N"/>
</dbReference>
<dbReference type="GO" id="GO:0004523">
    <property type="term" value="F:RNA-DNA hybrid ribonuclease activity"/>
    <property type="evidence" value="ECO:0007669"/>
    <property type="project" value="UniProtKB-UniRule"/>
</dbReference>
<dbReference type="InterPro" id="IPR017067">
    <property type="entry name" value="RNase_H1_euk"/>
</dbReference>
<evidence type="ECO:0000256" key="12">
    <source>
        <dbReference type="PIRNR" id="PIRNR036852"/>
    </source>
</evidence>
<feature type="domain" description="RNase H type-1" evidence="13">
    <location>
        <begin position="207"/>
        <end position="367"/>
    </location>
</feature>